<feature type="domain" description="F-box" evidence="2">
    <location>
        <begin position="40"/>
        <end position="86"/>
    </location>
</feature>
<dbReference type="PANTHER" id="PTHR46731">
    <property type="entry name" value="F-BOX ONLY PROTEIN 15"/>
    <property type="match status" value="1"/>
</dbReference>
<evidence type="ECO:0000313" key="3">
    <source>
        <dbReference type="EMBL" id="KAF9963422.1"/>
    </source>
</evidence>
<organism evidence="3 4">
    <name type="scientific">Modicella reniformis</name>
    <dbReference type="NCBI Taxonomy" id="1440133"/>
    <lineage>
        <taxon>Eukaryota</taxon>
        <taxon>Fungi</taxon>
        <taxon>Fungi incertae sedis</taxon>
        <taxon>Mucoromycota</taxon>
        <taxon>Mortierellomycotina</taxon>
        <taxon>Mortierellomycetes</taxon>
        <taxon>Mortierellales</taxon>
        <taxon>Mortierellaceae</taxon>
        <taxon>Modicella</taxon>
    </lineage>
</organism>
<gene>
    <name evidence="3" type="ORF">BGZ65_003487</name>
</gene>
<name>A0A9P6J655_9FUNG</name>
<evidence type="ECO:0000313" key="4">
    <source>
        <dbReference type="Proteomes" id="UP000749646"/>
    </source>
</evidence>
<dbReference type="SUPFAM" id="SSF81383">
    <property type="entry name" value="F-box domain"/>
    <property type="match status" value="1"/>
</dbReference>
<proteinExistence type="predicted"/>
<dbReference type="AlphaFoldDB" id="A0A9P6J655"/>
<protein>
    <recommendedName>
        <fullName evidence="2">F-box domain-containing protein</fullName>
    </recommendedName>
</protein>
<dbReference type="OrthoDB" id="2404831at2759"/>
<comment type="caution">
    <text evidence="3">The sequence shown here is derived from an EMBL/GenBank/DDBJ whole genome shotgun (WGS) entry which is preliminary data.</text>
</comment>
<dbReference type="EMBL" id="JAAAHW010006292">
    <property type="protein sequence ID" value="KAF9963422.1"/>
    <property type="molecule type" value="Genomic_DNA"/>
</dbReference>
<reference evidence="3" key="1">
    <citation type="journal article" date="2020" name="Fungal Divers.">
        <title>Resolving the Mortierellaceae phylogeny through synthesis of multi-gene phylogenetics and phylogenomics.</title>
        <authorList>
            <person name="Vandepol N."/>
            <person name="Liber J."/>
            <person name="Desiro A."/>
            <person name="Na H."/>
            <person name="Kennedy M."/>
            <person name="Barry K."/>
            <person name="Grigoriev I.V."/>
            <person name="Miller A.N."/>
            <person name="O'Donnell K."/>
            <person name="Stajich J.E."/>
            <person name="Bonito G."/>
        </authorList>
    </citation>
    <scope>NUCLEOTIDE SEQUENCE</scope>
    <source>
        <strain evidence="3">MES-2147</strain>
    </source>
</reference>
<evidence type="ECO:0000259" key="2">
    <source>
        <dbReference type="PROSITE" id="PS50181"/>
    </source>
</evidence>
<dbReference type="InterPro" id="IPR036047">
    <property type="entry name" value="F-box-like_dom_sf"/>
</dbReference>
<keyword evidence="4" id="KW-1185">Reference proteome</keyword>
<dbReference type="PROSITE" id="PS50181">
    <property type="entry name" value="FBOX"/>
    <property type="match status" value="1"/>
</dbReference>
<dbReference type="Pfam" id="PF12937">
    <property type="entry name" value="F-box-like"/>
    <property type="match status" value="1"/>
</dbReference>
<sequence>MGASLSLPNRLKTSSKQKKPRGHFQETSLVIAHSSFQEKNLVIDKLPPELWDLIFSYLYPSHLAKLSQVNRHFYHLATNLCLWETIYYQAFPYKPLQLLPHIPPLSSYALFLAANSLQICEQCFCRTGTIIDDTTTTTTTTTDSYTGQEPGQGQEQGSYEQQFLGTASMPLPVFLPWAKSMIRLCLVCRRKHFYAFPEPIPVSMTGKRWRKKQIRTRLHLRNEEIEQLKRYGCGPGRFSFCAEDALTTARIFYGGDVGVAAVNQSPTELMDRSISRMNVYQKRRETLNACGLHDNIASLVA</sequence>
<dbReference type="GO" id="GO:0019005">
    <property type="term" value="C:SCF ubiquitin ligase complex"/>
    <property type="evidence" value="ECO:0007669"/>
    <property type="project" value="TreeGrafter"/>
</dbReference>
<evidence type="ECO:0000256" key="1">
    <source>
        <dbReference type="SAM" id="MobiDB-lite"/>
    </source>
</evidence>
<feature type="compositionally biased region" description="Basic residues" evidence="1">
    <location>
        <begin position="13"/>
        <end position="22"/>
    </location>
</feature>
<dbReference type="Proteomes" id="UP000749646">
    <property type="component" value="Unassembled WGS sequence"/>
</dbReference>
<dbReference type="InterPro" id="IPR001810">
    <property type="entry name" value="F-box_dom"/>
</dbReference>
<dbReference type="SMART" id="SM00256">
    <property type="entry name" value="FBOX"/>
    <property type="match status" value="1"/>
</dbReference>
<feature type="region of interest" description="Disordered" evidence="1">
    <location>
        <begin position="136"/>
        <end position="158"/>
    </location>
</feature>
<dbReference type="PANTHER" id="PTHR46731:SF1">
    <property type="entry name" value="F-BOX ONLY PROTEIN 15"/>
    <property type="match status" value="1"/>
</dbReference>
<dbReference type="Gene3D" id="1.20.1280.50">
    <property type="match status" value="1"/>
</dbReference>
<accession>A0A9P6J655</accession>
<feature type="region of interest" description="Disordered" evidence="1">
    <location>
        <begin position="1"/>
        <end position="23"/>
    </location>
</feature>